<dbReference type="Proteomes" id="UP001234178">
    <property type="component" value="Unassembled WGS sequence"/>
</dbReference>
<sequence>MGFVNALANKEAFGNAVATSDTTAKQQTVKAFANRTCKSIVDFSKRRALGGRICPDCDRARQAVLRRTRDKTAGIKECPTTRDHHPSYSDFIWLLGNKIFDPDDLINETKNGEEKAKKAIVDAARLADELRAEQEHAQTQEKQRKTLELQVKELQVRLDESENNALNAEELAQVGVSHQENDEMAVPDIFQRDRPNALREARECVDETELDEIKAVTPIRGK</sequence>
<proteinExistence type="predicted"/>
<gene>
    <name evidence="2" type="ORF">OUZ56_020659</name>
</gene>
<name>A0ABQ9ZF31_9CRUS</name>
<evidence type="ECO:0000313" key="3">
    <source>
        <dbReference type="Proteomes" id="UP001234178"/>
    </source>
</evidence>
<protein>
    <submittedName>
        <fullName evidence="2">Uncharacterized protein</fullName>
    </submittedName>
</protein>
<dbReference type="InterPro" id="IPR014751">
    <property type="entry name" value="XRCC4-like_C"/>
</dbReference>
<reference evidence="2 3" key="1">
    <citation type="journal article" date="2023" name="Nucleic Acids Res.">
        <title>The hologenome of Daphnia magna reveals possible DNA methylation and microbiome-mediated evolution of the host genome.</title>
        <authorList>
            <person name="Chaturvedi A."/>
            <person name="Li X."/>
            <person name="Dhandapani V."/>
            <person name="Marshall H."/>
            <person name="Kissane S."/>
            <person name="Cuenca-Cambronero M."/>
            <person name="Asole G."/>
            <person name="Calvet F."/>
            <person name="Ruiz-Romero M."/>
            <person name="Marangio P."/>
            <person name="Guigo R."/>
            <person name="Rago D."/>
            <person name="Mirbahai L."/>
            <person name="Eastwood N."/>
            <person name="Colbourne J.K."/>
            <person name="Zhou J."/>
            <person name="Mallon E."/>
            <person name="Orsini L."/>
        </authorList>
    </citation>
    <scope>NUCLEOTIDE SEQUENCE [LARGE SCALE GENOMIC DNA]</scope>
    <source>
        <strain evidence="2">LRV0_1</strain>
    </source>
</reference>
<dbReference type="EMBL" id="JAOYFB010000003">
    <property type="protein sequence ID" value="KAK4011540.1"/>
    <property type="molecule type" value="Genomic_DNA"/>
</dbReference>
<dbReference type="Gene3D" id="1.20.5.370">
    <property type="match status" value="1"/>
</dbReference>
<comment type="caution">
    <text evidence="2">The sequence shown here is derived from an EMBL/GenBank/DDBJ whole genome shotgun (WGS) entry which is preliminary data.</text>
</comment>
<accession>A0ABQ9ZF31</accession>
<feature type="coiled-coil region" evidence="1">
    <location>
        <begin position="113"/>
        <end position="171"/>
    </location>
</feature>
<evidence type="ECO:0000313" key="2">
    <source>
        <dbReference type="EMBL" id="KAK4011540.1"/>
    </source>
</evidence>
<evidence type="ECO:0000256" key="1">
    <source>
        <dbReference type="SAM" id="Coils"/>
    </source>
</evidence>
<keyword evidence="1" id="KW-0175">Coiled coil</keyword>
<keyword evidence="3" id="KW-1185">Reference proteome</keyword>
<organism evidence="2 3">
    <name type="scientific">Daphnia magna</name>
    <dbReference type="NCBI Taxonomy" id="35525"/>
    <lineage>
        <taxon>Eukaryota</taxon>
        <taxon>Metazoa</taxon>
        <taxon>Ecdysozoa</taxon>
        <taxon>Arthropoda</taxon>
        <taxon>Crustacea</taxon>
        <taxon>Branchiopoda</taxon>
        <taxon>Diplostraca</taxon>
        <taxon>Cladocera</taxon>
        <taxon>Anomopoda</taxon>
        <taxon>Daphniidae</taxon>
        <taxon>Daphnia</taxon>
    </lineage>
</organism>